<dbReference type="Proteomes" id="UP000189067">
    <property type="component" value="Unassembled WGS sequence"/>
</dbReference>
<dbReference type="SUPFAM" id="SSF52141">
    <property type="entry name" value="Uracil-DNA glycosylase-like"/>
    <property type="match status" value="1"/>
</dbReference>
<name>A0AAX0K376_LACRH</name>
<gene>
    <name evidence="2" type="ORF">BWR10_02905</name>
</gene>
<dbReference type="CDD" id="cd10033">
    <property type="entry name" value="UDG_like"/>
    <property type="match status" value="1"/>
</dbReference>
<dbReference type="Gene3D" id="3.40.470.10">
    <property type="entry name" value="Uracil-DNA glycosylase-like domain"/>
    <property type="match status" value="1"/>
</dbReference>
<evidence type="ECO:0000259" key="1">
    <source>
        <dbReference type="SMART" id="SM00986"/>
    </source>
</evidence>
<dbReference type="InterPro" id="IPR005122">
    <property type="entry name" value="Uracil-DNA_glycosylase-like"/>
</dbReference>
<evidence type="ECO:0000313" key="3">
    <source>
        <dbReference type="Proteomes" id="UP000189067"/>
    </source>
</evidence>
<evidence type="ECO:0000313" key="2">
    <source>
        <dbReference type="EMBL" id="ONN75444.1"/>
    </source>
</evidence>
<dbReference type="EMBL" id="MTJY01000019">
    <property type="protein sequence ID" value="ONN75444.1"/>
    <property type="molecule type" value="Genomic_DNA"/>
</dbReference>
<protein>
    <submittedName>
        <fullName evidence="2">Uracil-DNA glycosylase</fullName>
    </submittedName>
</protein>
<organism evidence="2 3">
    <name type="scientific">Lacticaseibacillus rhamnosus</name>
    <name type="common">Lactobacillus rhamnosus</name>
    <dbReference type="NCBI Taxonomy" id="47715"/>
    <lineage>
        <taxon>Bacteria</taxon>
        <taxon>Bacillati</taxon>
        <taxon>Bacillota</taxon>
        <taxon>Bacilli</taxon>
        <taxon>Lactobacillales</taxon>
        <taxon>Lactobacillaceae</taxon>
        <taxon>Lacticaseibacillus</taxon>
    </lineage>
</organism>
<dbReference type="PANTHER" id="PTHR42160">
    <property type="entry name" value="URACIL-DNA GLYCOSYLASE SUPERFAMILY PROTEIN"/>
    <property type="match status" value="1"/>
</dbReference>
<proteinExistence type="predicted"/>
<comment type="caution">
    <text evidence="2">The sequence shown here is derived from an EMBL/GenBank/DDBJ whole genome shotgun (WGS) entry which is preliminary data.</text>
</comment>
<dbReference type="AlphaFoldDB" id="A0AAX0K376"/>
<feature type="domain" description="Uracil-DNA glycosylase-like" evidence="1">
    <location>
        <begin position="39"/>
        <end position="196"/>
    </location>
</feature>
<dbReference type="SMART" id="SM00986">
    <property type="entry name" value="UDG"/>
    <property type="match status" value="1"/>
</dbReference>
<dbReference type="PANTHER" id="PTHR42160:SF1">
    <property type="entry name" value="URACIL-DNA GLYCOSYLASE SUPERFAMILY PROTEIN"/>
    <property type="match status" value="1"/>
</dbReference>
<dbReference type="Pfam" id="PF03167">
    <property type="entry name" value="UDG"/>
    <property type="match status" value="1"/>
</dbReference>
<dbReference type="InterPro" id="IPR036895">
    <property type="entry name" value="Uracil-DNA_glycosylase-like_sf"/>
</dbReference>
<sequence length="204" mass="23213">MAQISARRDSSVTTADKIFEAIRQDPANATFTAQGWDPLYHIEPDATILIASQAPGRKAQTTKTYWNDPSGDRLRTWMGVTKDQFYHSGKIAVLPLDFYYPGKGKSGDLPPRKDFAAKWHPSLLALMPHIQLTIVIGAYAQKYYLGKRREKTLTATVKNFRAYLPTYFPIVHPSPLNYGWVNRNPWFMAEVVPALQERVARLMK</sequence>
<accession>A0AAX0K376</accession>
<dbReference type="InterPro" id="IPR047124">
    <property type="entry name" value="HI_0220.2"/>
</dbReference>
<reference evidence="2 3" key="1">
    <citation type="submission" date="2017-01" db="EMBL/GenBank/DDBJ databases">
        <title>In silico prediction, in vitro antibacterial spectrum and physicochemical properties of a putative bacteriocin produced by Lactobacillus rhamnosus strain L156.4.</title>
        <authorList>
            <person name="Silveira A.M."/>
            <person name="Monteiro A.S."/>
            <person name="Santos V.L."/>
            <person name="Nicoli J.R."/>
            <person name="Azevedo V."/>
            <person name="Soares S.C."/>
            <person name="Castro-Oliveira L."/>
            <person name="Dias-Souza M.V."/>
            <person name="Nardi R.M."/>
        </authorList>
    </citation>
    <scope>NUCLEOTIDE SEQUENCE [LARGE SCALE GENOMIC DNA]</scope>
    <source>
        <strain evidence="2 3">L156.4</strain>
    </source>
</reference>
<dbReference type="SMART" id="SM00987">
    <property type="entry name" value="UreE_C"/>
    <property type="match status" value="1"/>
</dbReference>